<comment type="caution">
    <text evidence="1">The sequence shown here is derived from an EMBL/GenBank/DDBJ whole genome shotgun (WGS) entry which is preliminary data.</text>
</comment>
<dbReference type="EMBL" id="BAABWN010000007">
    <property type="protein sequence ID" value="GAA6168526.1"/>
    <property type="molecule type" value="Genomic_DNA"/>
</dbReference>
<gene>
    <name evidence="1" type="ORF">NBRC116591_23370</name>
</gene>
<proteinExistence type="predicted"/>
<dbReference type="Proteomes" id="UP001465153">
    <property type="component" value="Unassembled WGS sequence"/>
</dbReference>
<evidence type="ECO:0000313" key="2">
    <source>
        <dbReference type="Proteomes" id="UP001465153"/>
    </source>
</evidence>
<reference evidence="1 2" key="1">
    <citation type="submission" date="2024-04" db="EMBL/GenBank/DDBJ databases">
        <title>Draft genome sequence of Sessilibacter corallicola NBRC 116591.</title>
        <authorList>
            <person name="Miyakawa T."/>
            <person name="Kusuya Y."/>
            <person name="Miura T."/>
        </authorList>
    </citation>
    <scope>NUCLEOTIDE SEQUENCE [LARGE SCALE GENOMIC DNA]</scope>
    <source>
        <strain evidence="1 2">KU-00831-HH</strain>
    </source>
</reference>
<evidence type="ECO:0000313" key="1">
    <source>
        <dbReference type="EMBL" id="GAA6168526.1"/>
    </source>
</evidence>
<name>A0ABQ0AA91_9GAMM</name>
<keyword evidence="2" id="KW-1185">Reference proteome</keyword>
<organism evidence="1 2">
    <name type="scientific">Sessilibacter corallicola</name>
    <dbReference type="NCBI Taxonomy" id="2904075"/>
    <lineage>
        <taxon>Bacteria</taxon>
        <taxon>Pseudomonadati</taxon>
        <taxon>Pseudomonadota</taxon>
        <taxon>Gammaproteobacteria</taxon>
        <taxon>Cellvibrionales</taxon>
        <taxon>Cellvibrionaceae</taxon>
        <taxon>Sessilibacter</taxon>
    </lineage>
</organism>
<accession>A0ABQ0AA91</accession>
<sequence length="73" mass="8708">MLPANSIRTMNIIHYAHYHSSGITLFQLKYPYWGDELPNYYQDHEEALQQFQMGVFEKAVLYVFWEFEVGTSI</sequence>
<protein>
    <submittedName>
        <fullName evidence="1">Uncharacterized protein</fullName>
    </submittedName>
</protein>